<feature type="region of interest" description="Disordered" evidence="2">
    <location>
        <begin position="533"/>
        <end position="564"/>
    </location>
</feature>
<gene>
    <name evidence="5" type="ORF">CDAUBV1_LOCUS15452</name>
</gene>
<dbReference type="SMART" id="SM00233">
    <property type="entry name" value="PH"/>
    <property type="match status" value="1"/>
</dbReference>
<dbReference type="GO" id="GO:0005096">
    <property type="term" value="F:GTPase activator activity"/>
    <property type="evidence" value="ECO:0007669"/>
    <property type="project" value="UniProtKB-KW"/>
</dbReference>
<evidence type="ECO:0000313" key="6">
    <source>
        <dbReference type="Proteomes" id="UP001497525"/>
    </source>
</evidence>
<dbReference type="Pfam" id="PF00620">
    <property type="entry name" value="RhoGAP"/>
    <property type="match status" value="1"/>
</dbReference>
<feature type="domain" description="Rho-GAP" evidence="4">
    <location>
        <begin position="141"/>
        <end position="334"/>
    </location>
</feature>
<dbReference type="Gene3D" id="1.10.555.10">
    <property type="entry name" value="Rho GTPase activation protein"/>
    <property type="match status" value="1"/>
</dbReference>
<dbReference type="GO" id="GO:0007165">
    <property type="term" value="P:signal transduction"/>
    <property type="evidence" value="ECO:0007669"/>
    <property type="project" value="InterPro"/>
</dbReference>
<comment type="caution">
    <text evidence="5">The sequence shown here is derived from an EMBL/GenBank/DDBJ whole genome shotgun (WGS) entry which is preliminary data.</text>
</comment>
<dbReference type="Gene3D" id="2.30.29.30">
    <property type="entry name" value="Pleckstrin-homology domain (PH domain)/Phosphotyrosine-binding domain (PTB)"/>
    <property type="match status" value="1"/>
</dbReference>
<dbReference type="EMBL" id="CAXLJL010000711">
    <property type="protein sequence ID" value="CAL5140286.1"/>
    <property type="molecule type" value="Genomic_DNA"/>
</dbReference>
<protein>
    <submittedName>
        <fullName evidence="5">Uncharacterized protein</fullName>
    </submittedName>
</protein>
<accession>A0AAV2TVS7</accession>
<dbReference type="AlphaFoldDB" id="A0AAV2TVS7"/>
<dbReference type="PROSITE" id="PS50238">
    <property type="entry name" value="RHOGAP"/>
    <property type="match status" value="1"/>
</dbReference>
<evidence type="ECO:0000256" key="2">
    <source>
        <dbReference type="SAM" id="MobiDB-lite"/>
    </source>
</evidence>
<dbReference type="SUPFAM" id="SSF50729">
    <property type="entry name" value="PH domain-like"/>
    <property type="match status" value="1"/>
</dbReference>
<organism evidence="5 6">
    <name type="scientific">Calicophoron daubneyi</name>
    <name type="common">Rumen fluke</name>
    <name type="synonym">Paramphistomum daubneyi</name>
    <dbReference type="NCBI Taxonomy" id="300641"/>
    <lineage>
        <taxon>Eukaryota</taxon>
        <taxon>Metazoa</taxon>
        <taxon>Spiralia</taxon>
        <taxon>Lophotrochozoa</taxon>
        <taxon>Platyhelminthes</taxon>
        <taxon>Trematoda</taxon>
        <taxon>Digenea</taxon>
        <taxon>Plagiorchiida</taxon>
        <taxon>Pronocephalata</taxon>
        <taxon>Paramphistomoidea</taxon>
        <taxon>Paramphistomidae</taxon>
        <taxon>Calicophoron</taxon>
    </lineage>
</organism>
<dbReference type="InterPro" id="IPR011993">
    <property type="entry name" value="PH-like_dom_sf"/>
</dbReference>
<sequence>MNGSNDLTSKNSSLSLRNRQLITVYSGWLRKLGGKFKTWKKRYFVLYGTDLSYYTSPEDTRPLGRFSLISTTIEIQNGEAEVNGDGKGYIFTIKPTIPEKYLKNAHQEFYLAASSPEERKAWICALRRPLYLERGGALFGSRLEEAFIYAKAECRFLPRVIYETAEFIRQFGMDEEGIFRKCAPQRTVQELADLYDTASPGPILIPGTHSVHVAAGLLKKYLHELPEPLVPYRYYDRLKSAGFIIESGQDLEPVTAVLETLPSPNYNLMQFICQLLHEVSQHESNNRMSIANLARMFAPSFLRELGADLDNQLSVSSTLALAVTAFIRYHDRLFRLELIPKGRGRKISRISSFSHSSSGRFDHRRLPLIRQPSLSESPMADHTSSIHAVPDRTVAQATPDWGPEWISITPHLKTSATPKHLPNSAPHSSPSVLEEKEIHNCGSVPNAERTSTPVNQTPYEIHQDQLTETGIYSANSQHVHNVDEEDGSVHSSIAQCAPNIVMRSKELSRASDDGFSLPTYEDEKITVRYSSTFPKPQRPRMVSARSVEYGRRRSGNTSFPDRSMMNSRRMYDSLSLRGRPHLIHGKTVNVADLQVAAGHSAVYEESDNYEPLPKAYENPSHVQQDQPDNKKDSRSIEITDPLYDSAMADAVRMEYFKMESQIRYWRGMAIKAQADAAGERARSQSLSTELNRIQCDLSVAKLEIGLLRQRLSAAETALKEQTWL</sequence>
<reference evidence="5" key="1">
    <citation type="submission" date="2024-06" db="EMBL/GenBank/DDBJ databases">
        <authorList>
            <person name="Liu X."/>
            <person name="Lenzi L."/>
            <person name="Haldenby T S."/>
            <person name="Uol C."/>
        </authorList>
    </citation>
    <scope>NUCLEOTIDE SEQUENCE</scope>
</reference>
<evidence type="ECO:0000259" key="3">
    <source>
        <dbReference type="PROSITE" id="PS50003"/>
    </source>
</evidence>
<feature type="region of interest" description="Disordered" evidence="2">
    <location>
        <begin position="606"/>
        <end position="636"/>
    </location>
</feature>
<evidence type="ECO:0000256" key="1">
    <source>
        <dbReference type="ARBA" id="ARBA00022468"/>
    </source>
</evidence>
<dbReference type="InterPro" id="IPR000198">
    <property type="entry name" value="RhoGAP_dom"/>
</dbReference>
<evidence type="ECO:0000313" key="5">
    <source>
        <dbReference type="EMBL" id="CAL5140286.1"/>
    </source>
</evidence>
<dbReference type="PANTHER" id="PTHR15228">
    <property type="entry name" value="SPERMATHECAL PHYSIOLOGY VARIANT"/>
    <property type="match status" value="1"/>
</dbReference>
<dbReference type="InterPro" id="IPR008936">
    <property type="entry name" value="Rho_GTPase_activation_prot"/>
</dbReference>
<feature type="region of interest" description="Disordered" evidence="2">
    <location>
        <begin position="414"/>
        <end position="435"/>
    </location>
</feature>
<feature type="domain" description="PH" evidence="3">
    <location>
        <begin position="22"/>
        <end position="131"/>
    </location>
</feature>
<proteinExistence type="predicted"/>
<evidence type="ECO:0000259" key="4">
    <source>
        <dbReference type="PROSITE" id="PS50238"/>
    </source>
</evidence>
<dbReference type="InterPro" id="IPR051025">
    <property type="entry name" value="RhoGAP"/>
</dbReference>
<dbReference type="CDD" id="cd00159">
    <property type="entry name" value="RhoGAP"/>
    <property type="match status" value="1"/>
</dbReference>
<dbReference type="InterPro" id="IPR001849">
    <property type="entry name" value="PH_domain"/>
</dbReference>
<dbReference type="PROSITE" id="PS50003">
    <property type="entry name" value="PH_DOMAIN"/>
    <property type="match status" value="1"/>
</dbReference>
<name>A0AAV2TVS7_CALDB</name>
<dbReference type="Proteomes" id="UP001497525">
    <property type="component" value="Unassembled WGS sequence"/>
</dbReference>
<feature type="compositionally biased region" description="Basic and acidic residues" evidence="2">
    <location>
        <begin position="627"/>
        <end position="636"/>
    </location>
</feature>
<dbReference type="PANTHER" id="PTHR15228:SF24">
    <property type="entry name" value="RHO-GAP DOMAIN-CONTAINING PROTEIN"/>
    <property type="match status" value="1"/>
</dbReference>
<keyword evidence="1" id="KW-0343">GTPase activation</keyword>
<feature type="compositionally biased region" description="Polar residues" evidence="2">
    <location>
        <begin position="555"/>
        <end position="564"/>
    </location>
</feature>
<dbReference type="Pfam" id="PF00169">
    <property type="entry name" value="PH"/>
    <property type="match status" value="1"/>
</dbReference>
<dbReference type="SMART" id="SM00324">
    <property type="entry name" value="RhoGAP"/>
    <property type="match status" value="1"/>
</dbReference>
<dbReference type="GO" id="GO:0051056">
    <property type="term" value="P:regulation of small GTPase mediated signal transduction"/>
    <property type="evidence" value="ECO:0007669"/>
    <property type="project" value="UniProtKB-ARBA"/>
</dbReference>
<dbReference type="SUPFAM" id="SSF48350">
    <property type="entry name" value="GTPase activation domain, GAP"/>
    <property type="match status" value="1"/>
</dbReference>